<organism evidence="3 4">
    <name type="scientific">Gordonia terrae</name>
    <dbReference type="NCBI Taxonomy" id="2055"/>
    <lineage>
        <taxon>Bacteria</taxon>
        <taxon>Bacillati</taxon>
        <taxon>Actinomycetota</taxon>
        <taxon>Actinomycetes</taxon>
        <taxon>Mycobacteriales</taxon>
        <taxon>Gordoniaceae</taxon>
        <taxon>Gordonia</taxon>
    </lineage>
</organism>
<dbReference type="KEGG" id="gta:BCM27_04960"/>
<evidence type="ECO:0000313" key="4">
    <source>
        <dbReference type="Proteomes" id="UP000247118"/>
    </source>
</evidence>
<dbReference type="EMBL" id="CP029604">
    <property type="protein sequence ID" value="AWO82985.1"/>
    <property type="molecule type" value="Genomic_DNA"/>
</dbReference>
<reference evidence="3 4" key="1">
    <citation type="submission" date="2018-05" db="EMBL/GenBank/DDBJ databases">
        <title>Complete genome sequence of Gordonia terrae NRRL B-16283.</title>
        <authorList>
            <person name="Garlena R.A."/>
            <person name="Russell D.A."/>
            <person name="Hatfull G.F."/>
        </authorList>
    </citation>
    <scope>NUCLEOTIDE SEQUENCE [LARGE SCALE GENOMIC DNA]</scope>
    <source>
        <strain evidence="3 4">NRRL B-16283</strain>
    </source>
</reference>
<feature type="transmembrane region" description="Helical" evidence="2">
    <location>
        <begin position="121"/>
        <end position="142"/>
    </location>
</feature>
<gene>
    <name evidence="3" type="ORF">DLJ61_05000</name>
</gene>
<evidence type="ECO:0000256" key="2">
    <source>
        <dbReference type="SAM" id="Phobius"/>
    </source>
</evidence>
<proteinExistence type="predicted"/>
<keyword evidence="2" id="KW-1133">Transmembrane helix</keyword>
<keyword evidence="2" id="KW-0472">Membrane</keyword>
<sequence>MTVCVDRGRGAADTRGAVGRVAGAGALLVALANAGAHVIIVAHMPVVQLLMWGAMAITCVACGWHLMLKPSVRAWATTTVMSAGMLAVHLQGSVGPGDLGHHHIRRGAVAGSAIVDVSASMWASLILTGAEVLLGVIGVWVMTSSRPPAAVQAVCGKATQSLSSTWSTVEHLSSPGGRSFYRRAETTSRGASAG</sequence>
<evidence type="ECO:0008006" key="5">
    <source>
        <dbReference type="Google" id="ProtNLM"/>
    </source>
</evidence>
<keyword evidence="2" id="KW-0812">Transmembrane</keyword>
<dbReference type="Proteomes" id="UP000247118">
    <property type="component" value="Chromosome"/>
</dbReference>
<accession>A0AAD0K5C6</accession>
<feature type="transmembrane region" description="Helical" evidence="2">
    <location>
        <begin position="74"/>
        <end position="92"/>
    </location>
</feature>
<dbReference type="AlphaFoldDB" id="A0AAD0K5C6"/>
<evidence type="ECO:0000313" key="3">
    <source>
        <dbReference type="EMBL" id="AWO82985.1"/>
    </source>
</evidence>
<name>A0AAD0K5C6_9ACTN</name>
<protein>
    <recommendedName>
        <fullName evidence="5">DUF5134 domain-containing protein</fullName>
    </recommendedName>
</protein>
<feature type="transmembrane region" description="Helical" evidence="2">
    <location>
        <begin position="21"/>
        <end position="43"/>
    </location>
</feature>
<evidence type="ECO:0000256" key="1">
    <source>
        <dbReference type="SAM" id="MobiDB-lite"/>
    </source>
</evidence>
<feature type="region of interest" description="Disordered" evidence="1">
    <location>
        <begin position="175"/>
        <end position="194"/>
    </location>
</feature>
<feature type="transmembrane region" description="Helical" evidence="2">
    <location>
        <begin position="49"/>
        <end position="67"/>
    </location>
</feature>